<keyword evidence="4" id="KW-0699">rRNA-binding</keyword>
<dbReference type="Pfam" id="PF00828">
    <property type="entry name" value="Ribosomal_L27A"/>
    <property type="match status" value="1"/>
</dbReference>
<reference evidence="9" key="1">
    <citation type="submission" date="2017-09" db="EMBL/GenBank/DDBJ databases">
        <title>Depth-based differentiation of microbial function through sediment-hosted aquifers and enrichment of novel symbionts in the deep terrestrial subsurface.</title>
        <authorList>
            <person name="Probst A.J."/>
            <person name="Ladd B."/>
            <person name="Jarett J.K."/>
            <person name="Geller-Mcgrath D.E."/>
            <person name="Sieber C.M.K."/>
            <person name="Emerson J.B."/>
            <person name="Anantharaman K."/>
            <person name="Thomas B.C."/>
            <person name="Malmstrom R."/>
            <person name="Stieglmeier M."/>
            <person name="Klingl A."/>
            <person name="Woyke T."/>
            <person name="Ryan C.M."/>
            <person name="Banfield J.F."/>
        </authorList>
    </citation>
    <scope>NUCLEOTIDE SEQUENCE [LARGE SCALE GENOMIC DNA]</scope>
</reference>
<dbReference type="Proteomes" id="UP000229615">
    <property type="component" value="Unassembled WGS sequence"/>
</dbReference>
<comment type="similarity">
    <text evidence="1 4 5">Belongs to the universal ribosomal protein uL15 family.</text>
</comment>
<dbReference type="AlphaFoldDB" id="A0A2H0UQN4"/>
<feature type="compositionally biased region" description="Basic residues" evidence="6">
    <location>
        <begin position="34"/>
        <end position="46"/>
    </location>
</feature>
<dbReference type="GO" id="GO:0019843">
    <property type="term" value="F:rRNA binding"/>
    <property type="evidence" value="ECO:0007669"/>
    <property type="project" value="UniProtKB-UniRule"/>
</dbReference>
<feature type="domain" description="Large ribosomal subunit protein uL15/eL18" evidence="7">
    <location>
        <begin position="78"/>
        <end position="142"/>
    </location>
</feature>
<dbReference type="InterPro" id="IPR021131">
    <property type="entry name" value="Ribosomal_uL15/eL18"/>
</dbReference>
<keyword evidence="2 4" id="KW-0689">Ribosomal protein</keyword>
<dbReference type="HAMAP" id="MF_01341">
    <property type="entry name" value="Ribosomal_uL15"/>
    <property type="match status" value="1"/>
</dbReference>
<dbReference type="InterPro" id="IPR005749">
    <property type="entry name" value="Ribosomal_uL15_bac-type"/>
</dbReference>
<evidence type="ECO:0000256" key="5">
    <source>
        <dbReference type="RuleBase" id="RU003888"/>
    </source>
</evidence>
<feature type="region of interest" description="Disordered" evidence="6">
    <location>
        <begin position="144"/>
        <end position="191"/>
    </location>
</feature>
<dbReference type="PROSITE" id="PS00475">
    <property type="entry name" value="RIBOSOMAL_L15"/>
    <property type="match status" value="1"/>
</dbReference>
<dbReference type="InterPro" id="IPR030878">
    <property type="entry name" value="Ribosomal_uL15"/>
</dbReference>
<organism evidence="8 9">
    <name type="scientific">Candidatus Harrisonbacteria bacterium CG10_big_fil_rev_8_21_14_0_10_44_23</name>
    <dbReference type="NCBI Taxonomy" id="1974585"/>
    <lineage>
        <taxon>Bacteria</taxon>
        <taxon>Candidatus Harrisoniibacteriota</taxon>
    </lineage>
</organism>
<dbReference type="GO" id="GO:0003735">
    <property type="term" value="F:structural constituent of ribosome"/>
    <property type="evidence" value="ECO:0007669"/>
    <property type="project" value="InterPro"/>
</dbReference>
<evidence type="ECO:0000256" key="1">
    <source>
        <dbReference type="ARBA" id="ARBA00007320"/>
    </source>
</evidence>
<dbReference type="GO" id="GO:0006412">
    <property type="term" value="P:translation"/>
    <property type="evidence" value="ECO:0007669"/>
    <property type="project" value="UniProtKB-UniRule"/>
</dbReference>
<comment type="subunit">
    <text evidence="4">Part of the 50S ribosomal subunit.</text>
</comment>
<dbReference type="SUPFAM" id="SSF52080">
    <property type="entry name" value="Ribosomal proteins L15p and L18e"/>
    <property type="match status" value="1"/>
</dbReference>
<evidence type="ECO:0000256" key="2">
    <source>
        <dbReference type="ARBA" id="ARBA00022980"/>
    </source>
</evidence>
<dbReference type="InterPro" id="IPR036227">
    <property type="entry name" value="Ribosomal_uL15/eL18_sf"/>
</dbReference>
<sequence length="191" mass="20972">MLINEIRKPKSQKRPKARVGRGGKRGYSSGKGTKGQKSRSGHKIRPAVRDLLQRLPRLRGRGQHKNYPKSDTPVLIRLSDLEKLKIKEVSIPSLKTAGIITATNQKVKVVATGEIKSPITLKYVPVSAGAKQAIEKAGGKVIEKAKKQKAEKVEEKKEENPKAKEKKPVKAKKAPAKKAKSTAKPKPKAKK</sequence>
<feature type="compositionally biased region" description="Basic residues" evidence="6">
    <location>
        <begin position="169"/>
        <end position="191"/>
    </location>
</feature>
<gene>
    <name evidence="4 8" type="primary">rplO</name>
    <name evidence="8" type="ORF">COU09_00765</name>
</gene>
<evidence type="ECO:0000256" key="4">
    <source>
        <dbReference type="HAMAP-Rule" id="MF_01341"/>
    </source>
</evidence>
<accession>A0A2H0UQN4</accession>
<evidence type="ECO:0000313" key="9">
    <source>
        <dbReference type="Proteomes" id="UP000229615"/>
    </source>
</evidence>
<evidence type="ECO:0000259" key="7">
    <source>
        <dbReference type="Pfam" id="PF00828"/>
    </source>
</evidence>
<proteinExistence type="inferred from homology"/>
<evidence type="ECO:0000256" key="6">
    <source>
        <dbReference type="SAM" id="MobiDB-lite"/>
    </source>
</evidence>
<feature type="compositionally biased region" description="Basic residues" evidence="6">
    <location>
        <begin position="9"/>
        <end position="24"/>
    </location>
</feature>
<keyword evidence="4" id="KW-0694">RNA-binding</keyword>
<evidence type="ECO:0000313" key="8">
    <source>
        <dbReference type="EMBL" id="PIR88698.1"/>
    </source>
</evidence>
<dbReference type="GO" id="GO:0022625">
    <property type="term" value="C:cytosolic large ribosomal subunit"/>
    <property type="evidence" value="ECO:0007669"/>
    <property type="project" value="TreeGrafter"/>
</dbReference>
<keyword evidence="3 4" id="KW-0687">Ribonucleoprotein</keyword>
<protein>
    <recommendedName>
        <fullName evidence="4">Large ribosomal subunit protein uL15</fullName>
    </recommendedName>
</protein>
<dbReference type="EMBL" id="PFBB01000010">
    <property type="protein sequence ID" value="PIR88698.1"/>
    <property type="molecule type" value="Genomic_DNA"/>
</dbReference>
<name>A0A2H0UQN4_9BACT</name>
<comment type="caution">
    <text evidence="8">The sequence shown here is derived from an EMBL/GenBank/DDBJ whole genome shotgun (WGS) entry which is preliminary data.</text>
</comment>
<dbReference type="PANTHER" id="PTHR12934">
    <property type="entry name" value="50S RIBOSOMAL PROTEIN L15"/>
    <property type="match status" value="1"/>
</dbReference>
<dbReference type="PANTHER" id="PTHR12934:SF11">
    <property type="entry name" value="LARGE RIBOSOMAL SUBUNIT PROTEIN UL15M"/>
    <property type="match status" value="1"/>
</dbReference>
<feature type="region of interest" description="Disordered" evidence="6">
    <location>
        <begin position="1"/>
        <end position="48"/>
    </location>
</feature>
<evidence type="ECO:0000256" key="3">
    <source>
        <dbReference type="ARBA" id="ARBA00023274"/>
    </source>
</evidence>
<feature type="compositionally biased region" description="Basic and acidic residues" evidence="6">
    <location>
        <begin position="144"/>
        <end position="168"/>
    </location>
</feature>
<dbReference type="InterPro" id="IPR001196">
    <property type="entry name" value="Ribosomal_uL15_CS"/>
</dbReference>
<comment type="function">
    <text evidence="4">Binds to the 23S rRNA.</text>
</comment>
<dbReference type="Gene3D" id="3.100.10.10">
    <property type="match status" value="1"/>
</dbReference>